<comment type="cofactor">
    <cofactor evidence="5">
        <name>Fe(2+)</name>
        <dbReference type="ChEBI" id="CHEBI:29033"/>
    </cofactor>
    <text evidence="5">Binds 1 Fe(2+) ion per subunit.</text>
</comment>
<keyword evidence="2 5" id="KW-0479">Metal-binding</keyword>
<protein>
    <submittedName>
        <fullName evidence="7">Uncharacterized protein</fullName>
    </submittedName>
</protein>
<evidence type="ECO:0000313" key="8">
    <source>
        <dbReference type="Proteomes" id="UP001188597"/>
    </source>
</evidence>
<proteinExistence type="inferred from homology"/>
<keyword evidence="8" id="KW-1185">Reference proteome</keyword>
<dbReference type="AlphaFoldDB" id="A0AA88WJ87"/>
<organism evidence="7 8">
    <name type="scientific">Escallonia herrerae</name>
    <dbReference type="NCBI Taxonomy" id="1293975"/>
    <lineage>
        <taxon>Eukaryota</taxon>
        <taxon>Viridiplantae</taxon>
        <taxon>Streptophyta</taxon>
        <taxon>Embryophyta</taxon>
        <taxon>Tracheophyta</taxon>
        <taxon>Spermatophyta</taxon>
        <taxon>Magnoliopsida</taxon>
        <taxon>eudicotyledons</taxon>
        <taxon>Gunneridae</taxon>
        <taxon>Pentapetalae</taxon>
        <taxon>asterids</taxon>
        <taxon>campanulids</taxon>
        <taxon>Escalloniales</taxon>
        <taxon>Escalloniaceae</taxon>
        <taxon>Escallonia</taxon>
    </lineage>
</organism>
<reference evidence="7" key="1">
    <citation type="submission" date="2022-12" db="EMBL/GenBank/DDBJ databases">
        <title>Draft genome assemblies for two species of Escallonia (Escalloniales).</title>
        <authorList>
            <person name="Chanderbali A."/>
            <person name="Dervinis C."/>
            <person name="Anghel I."/>
            <person name="Soltis D."/>
            <person name="Soltis P."/>
            <person name="Zapata F."/>
        </authorList>
    </citation>
    <scope>NUCLEOTIDE SEQUENCE</scope>
    <source>
        <strain evidence="7">UCBG64.0493</strain>
        <tissue evidence="7">Leaf</tissue>
    </source>
</reference>
<dbReference type="EMBL" id="JAVXUP010000426">
    <property type="protein sequence ID" value="KAK3028162.1"/>
    <property type="molecule type" value="Genomic_DNA"/>
</dbReference>
<gene>
    <name evidence="7" type="ORF">RJ639_038686</name>
</gene>
<feature type="compositionally biased region" description="Basic and acidic residues" evidence="6">
    <location>
        <begin position="1"/>
        <end position="21"/>
    </location>
</feature>
<comment type="similarity">
    <text evidence="1">Belongs to the carotenoid oxygenase family.</text>
</comment>
<evidence type="ECO:0000313" key="7">
    <source>
        <dbReference type="EMBL" id="KAK3028162.1"/>
    </source>
</evidence>
<keyword evidence="3" id="KW-0223">Dioxygenase</keyword>
<evidence type="ECO:0000256" key="2">
    <source>
        <dbReference type="ARBA" id="ARBA00022723"/>
    </source>
</evidence>
<sequence length="80" mass="9260">MAKIRSADRRPSSAEFHHDSLPEAQPVSGGLFSLSYDDVQRPYLKYFRFSPERVRSDEVEIPLAEPTMMHDFAITEKYLV</sequence>
<name>A0AA88WJ87_9ASTE</name>
<keyword evidence="4 5" id="KW-0408">Iron</keyword>
<dbReference type="InterPro" id="IPR004294">
    <property type="entry name" value="Carotenoid_Oase"/>
</dbReference>
<dbReference type="Proteomes" id="UP001188597">
    <property type="component" value="Unassembled WGS sequence"/>
</dbReference>
<dbReference type="GO" id="GO:0046872">
    <property type="term" value="F:metal ion binding"/>
    <property type="evidence" value="ECO:0007669"/>
    <property type="project" value="UniProtKB-KW"/>
</dbReference>
<evidence type="ECO:0000256" key="5">
    <source>
        <dbReference type="PIRSR" id="PIRSR604294-1"/>
    </source>
</evidence>
<evidence type="ECO:0000256" key="6">
    <source>
        <dbReference type="SAM" id="MobiDB-lite"/>
    </source>
</evidence>
<dbReference type="Pfam" id="PF03055">
    <property type="entry name" value="RPE65"/>
    <property type="match status" value="1"/>
</dbReference>
<dbReference type="GO" id="GO:0016702">
    <property type="term" value="F:oxidoreductase activity, acting on single donors with incorporation of molecular oxygen, incorporation of two atoms of oxygen"/>
    <property type="evidence" value="ECO:0007669"/>
    <property type="project" value="InterPro"/>
</dbReference>
<evidence type="ECO:0000256" key="1">
    <source>
        <dbReference type="ARBA" id="ARBA00006787"/>
    </source>
</evidence>
<feature type="binding site" evidence="5">
    <location>
        <position position="70"/>
    </location>
    <ligand>
        <name>Fe cation</name>
        <dbReference type="ChEBI" id="CHEBI:24875"/>
        <note>catalytic</note>
    </ligand>
</feature>
<feature type="region of interest" description="Disordered" evidence="6">
    <location>
        <begin position="1"/>
        <end position="26"/>
    </location>
</feature>
<comment type="caution">
    <text evidence="7">The sequence shown here is derived from an EMBL/GenBank/DDBJ whole genome shotgun (WGS) entry which is preliminary data.</text>
</comment>
<evidence type="ECO:0000256" key="3">
    <source>
        <dbReference type="ARBA" id="ARBA00022964"/>
    </source>
</evidence>
<keyword evidence="3" id="KW-0560">Oxidoreductase</keyword>
<evidence type="ECO:0000256" key="4">
    <source>
        <dbReference type="ARBA" id="ARBA00023004"/>
    </source>
</evidence>
<accession>A0AA88WJ87</accession>